<reference evidence="3" key="1">
    <citation type="submission" date="2012-08" db="EMBL/GenBank/DDBJ databases">
        <title>The Genome Sequence of Wuchereria bancrofti.</title>
        <authorList>
            <person name="Nutman T.B."/>
            <person name="Fink D.L."/>
            <person name="Russ C."/>
            <person name="Young S."/>
            <person name="Zeng Q."/>
            <person name="Koehrsen M."/>
            <person name="Alvarado L."/>
            <person name="Berlin A."/>
            <person name="Chapman S.B."/>
            <person name="Chen Z."/>
            <person name="Freedman E."/>
            <person name="Gellesch M."/>
            <person name="Goldberg J."/>
            <person name="Griggs A."/>
            <person name="Gujja S."/>
            <person name="Heilman E.R."/>
            <person name="Heiman D."/>
            <person name="Hepburn T."/>
            <person name="Howarth C."/>
            <person name="Jen D."/>
            <person name="Larson L."/>
            <person name="Lewis B."/>
            <person name="Mehta T."/>
            <person name="Park D."/>
            <person name="Pearson M."/>
            <person name="Roberts A."/>
            <person name="Saif S."/>
            <person name="Shea T."/>
            <person name="Shenoy N."/>
            <person name="Sisk P."/>
            <person name="Stolte C."/>
            <person name="Sykes S."/>
            <person name="Walk T."/>
            <person name="White J."/>
            <person name="Yandava C."/>
            <person name="Haas B."/>
            <person name="Henn M.R."/>
            <person name="Nusbaum C."/>
            <person name="Birren B."/>
        </authorList>
    </citation>
    <scope>NUCLEOTIDE SEQUENCE [LARGE SCALE GENOMIC DNA]</scope>
    <source>
        <strain evidence="3">NA</strain>
    </source>
</reference>
<feature type="non-terminal residue" evidence="2">
    <location>
        <position position="117"/>
    </location>
</feature>
<accession>J9DYM0</accession>
<evidence type="ECO:0000256" key="1">
    <source>
        <dbReference type="SAM" id="MobiDB-lite"/>
    </source>
</evidence>
<evidence type="ECO:0000313" key="2">
    <source>
        <dbReference type="EMBL" id="EJW74936.1"/>
    </source>
</evidence>
<organism evidence="2 3">
    <name type="scientific">Wuchereria bancrofti</name>
    <dbReference type="NCBI Taxonomy" id="6293"/>
    <lineage>
        <taxon>Eukaryota</taxon>
        <taxon>Metazoa</taxon>
        <taxon>Ecdysozoa</taxon>
        <taxon>Nematoda</taxon>
        <taxon>Chromadorea</taxon>
        <taxon>Rhabditida</taxon>
        <taxon>Spirurina</taxon>
        <taxon>Spiruromorpha</taxon>
        <taxon>Filarioidea</taxon>
        <taxon>Onchocercidae</taxon>
        <taxon>Wuchereria</taxon>
    </lineage>
</organism>
<feature type="non-terminal residue" evidence="2">
    <location>
        <position position="1"/>
    </location>
</feature>
<gene>
    <name evidence="2" type="ORF">WUBG_14156</name>
</gene>
<evidence type="ECO:0000313" key="3">
    <source>
        <dbReference type="Proteomes" id="UP000004810"/>
    </source>
</evidence>
<protein>
    <submittedName>
        <fullName evidence="2">Uncharacterized protein</fullName>
    </submittedName>
</protein>
<proteinExistence type="predicted"/>
<dbReference type="AlphaFoldDB" id="J9DYM0"/>
<feature type="region of interest" description="Disordered" evidence="1">
    <location>
        <begin position="94"/>
        <end position="117"/>
    </location>
</feature>
<dbReference type="Proteomes" id="UP000004810">
    <property type="component" value="Unassembled WGS sequence"/>
</dbReference>
<sequence length="117" mass="12932">SVDDALLIRIKENSQKSNEDIATIADINMSRKCEAFIIDGPTEFLDQAVPTTVMNKCVPTECTSSPIVDILASTAMDRPKPPPNFKVGIGRMKKSTAVQCDRRTNSSKDKRKSKFVE</sequence>
<comment type="caution">
    <text evidence="2">The sequence shown here is derived from an EMBL/GenBank/DDBJ whole genome shotgun (WGS) entry which is preliminary data.</text>
</comment>
<dbReference type="EMBL" id="ADBV01011372">
    <property type="protein sequence ID" value="EJW74936.1"/>
    <property type="molecule type" value="Genomic_DNA"/>
</dbReference>
<name>J9DYM0_WUCBA</name>
<feature type="compositionally biased region" description="Basic and acidic residues" evidence="1">
    <location>
        <begin position="100"/>
        <end position="117"/>
    </location>
</feature>